<evidence type="ECO:0000256" key="1">
    <source>
        <dbReference type="ARBA" id="ARBA00006479"/>
    </source>
</evidence>
<protein>
    <submittedName>
        <fullName evidence="2">ROK family protein</fullName>
    </submittedName>
</protein>
<evidence type="ECO:0000313" key="2">
    <source>
        <dbReference type="EMBL" id="GAA5227162.1"/>
    </source>
</evidence>
<name>A0ABP9TKS2_9MICC</name>
<dbReference type="InterPro" id="IPR000600">
    <property type="entry name" value="ROK"/>
</dbReference>
<dbReference type="Pfam" id="PF00480">
    <property type="entry name" value="ROK"/>
    <property type="match status" value="1"/>
</dbReference>
<gene>
    <name evidence="2" type="ORF">GCM10025778_16950</name>
</gene>
<dbReference type="InterPro" id="IPR043129">
    <property type="entry name" value="ATPase_NBD"/>
</dbReference>
<dbReference type="Gene3D" id="3.30.420.40">
    <property type="match status" value="2"/>
</dbReference>
<keyword evidence="3" id="KW-1185">Reference proteome</keyword>
<dbReference type="PANTHER" id="PTHR18964">
    <property type="entry name" value="ROK (REPRESSOR, ORF, KINASE) FAMILY"/>
    <property type="match status" value="1"/>
</dbReference>
<comment type="caution">
    <text evidence="2">The sequence shown here is derived from an EMBL/GenBank/DDBJ whole genome shotgun (WGS) entry which is preliminary data.</text>
</comment>
<dbReference type="EMBL" id="BAABLK010000027">
    <property type="protein sequence ID" value="GAA5227162.1"/>
    <property type="molecule type" value="Genomic_DNA"/>
</dbReference>
<dbReference type="SUPFAM" id="SSF53067">
    <property type="entry name" value="Actin-like ATPase domain"/>
    <property type="match status" value="1"/>
</dbReference>
<comment type="similarity">
    <text evidence="1">Belongs to the ROK (NagC/XylR) family.</text>
</comment>
<proteinExistence type="inferred from homology"/>
<dbReference type="Proteomes" id="UP001501257">
    <property type="component" value="Unassembled WGS sequence"/>
</dbReference>
<reference evidence="3" key="1">
    <citation type="journal article" date="2019" name="Int. J. Syst. Evol. Microbiol.">
        <title>The Global Catalogue of Microorganisms (GCM) 10K type strain sequencing project: providing services to taxonomists for standard genome sequencing and annotation.</title>
        <authorList>
            <consortium name="The Broad Institute Genomics Platform"/>
            <consortium name="The Broad Institute Genome Sequencing Center for Infectious Disease"/>
            <person name="Wu L."/>
            <person name="Ma J."/>
        </authorList>
    </citation>
    <scope>NUCLEOTIDE SEQUENCE [LARGE SCALE GENOMIC DNA]</scope>
    <source>
        <strain evidence="3">JCM 18952</strain>
    </source>
</reference>
<accession>A0ABP9TKS2</accession>
<sequence>MPQKVNPPYLLFDVGGTDIKSALSDDAGNLLGIRRVPTRHGTPDPAAGLIDQLHTLGTDLMAESPLVKPKAVGLLVCGVVDETHGRGVFSANLGWRDAPLRDMASKAFALPVGFGHDVSSAGAAELRFGAGAALGSKVRNAVMMVVGTGIAAALFVDGHPVSSGGYAGELGHAAVPGGLDCPCGAHGCLETIGSAGAIAKRYAHATGRQVNGAREVLEAMNAGDIVATRIWDEAIEALAFSIAQLCSSISPETVIIGGGLAQSGEALLGPLRLALRKKLSYHREPLIVPAQLGQDAGLRGAYLKAVEAKENQP</sequence>
<dbReference type="PANTHER" id="PTHR18964:SF149">
    <property type="entry name" value="BIFUNCTIONAL UDP-N-ACETYLGLUCOSAMINE 2-EPIMERASE_N-ACETYLMANNOSAMINE KINASE"/>
    <property type="match status" value="1"/>
</dbReference>
<evidence type="ECO:0000313" key="3">
    <source>
        <dbReference type="Proteomes" id="UP001501257"/>
    </source>
</evidence>
<dbReference type="RefSeq" id="WP_345467606.1">
    <property type="nucleotide sequence ID" value="NZ_BAABLK010000027.1"/>
</dbReference>
<organism evidence="2 3">
    <name type="scientific">Paeniglutamicibacter antarcticus</name>
    <dbReference type="NCBI Taxonomy" id="494023"/>
    <lineage>
        <taxon>Bacteria</taxon>
        <taxon>Bacillati</taxon>
        <taxon>Actinomycetota</taxon>
        <taxon>Actinomycetes</taxon>
        <taxon>Micrococcales</taxon>
        <taxon>Micrococcaceae</taxon>
        <taxon>Paeniglutamicibacter</taxon>
    </lineage>
</organism>